<dbReference type="Gene3D" id="2.40.420.20">
    <property type="match status" value="1"/>
</dbReference>
<feature type="coiled-coil region" evidence="3">
    <location>
        <begin position="100"/>
        <end position="134"/>
    </location>
</feature>
<proteinExistence type="inferred from homology"/>
<dbReference type="Proteomes" id="UP001165444">
    <property type="component" value="Unassembled WGS sequence"/>
</dbReference>
<name>A0ABT0BZV0_9BACT</name>
<keyword evidence="8" id="KW-1185">Reference proteome</keyword>
<gene>
    <name evidence="7" type="ORF">MUN53_06635</name>
</gene>
<dbReference type="Gene3D" id="2.40.30.170">
    <property type="match status" value="1"/>
</dbReference>
<keyword evidence="2" id="KW-0813">Transport</keyword>
<dbReference type="Pfam" id="PF25967">
    <property type="entry name" value="RND-MFP_C"/>
    <property type="match status" value="1"/>
</dbReference>
<dbReference type="Pfam" id="PF25973">
    <property type="entry name" value="BSH_CzcB"/>
    <property type="match status" value="1"/>
</dbReference>
<dbReference type="EMBL" id="JAKZMM010000012">
    <property type="protein sequence ID" value="MCJ2380287.1"/>
    <property type="molecule type" value="Genomic_DNA"/>
</dbReference>
<keyword evidence="3" id="KW-0175">Coiled coil</keyword>
<comment type="similarity">
    <text evidence="1">Belongs to the membrane fusion protein (MFP) (TC 8.A.1) family.</text>
</comment>
<organism evidence="7 8">
    <name type="scientific">Parabacteroides faecalis</name>
    <dbReference type="NCBI Taxonomy" id="2924040"/>
    <lineage>
        <taxon>Bacteria</taxon>
        <taxon>Pseudomonadati</taxon>
        <taxon>Bacteroidota</taxon>
        <taxon>Bacteroidia</taxon>
        <taxon>Bacteroidales</taxon>
        <taxon>Tannerellaceae</taxon>
        <taxon>Parabacteroides</taxon>
    </lineage>
</organism>
<dbReference type="PROSITE" id="PS51257">
    <property type="entry name" value="PROKAR_LIPOPROTEIN"/>
    <property type="match status" value="1"/>
</dbReference>
<feature type="domain" description="CzcB-like barrel-sandwich hybrid" evidence="6">
    <location>
        <begin position="72"/>
        <end position="210"/>
    </location>
</feature>
<dbReference type="SUPFAM" id="SSF111369">
    <property type="entry name" value="HlyD-like secretion proteins"/>
    <property type="match status" value="1"/>
</dbReference>
<dbReference type="RefSeq" id="WP_243324130.1">
    <property type="nucleotide sequence ID" value="NZ_JAKZMM010000012.1"/>
</dbReference>
<accession>A0ABT0BZV0</accession>
<reference evidence="7 8" key="1">
    <citation type="submission" date="2022-03" db="EMBL/GenBank/DDBJ databases">
        <title>Parabacteroides sp. nov. isolated from swine feces.</title>
        <authorList>
            <person name="Bak J.E."/>
        </authorList>
    </citation>
    <scope>NUCLEOTIDE SEQUENCE [LARGE SCALE GENOMIC DNA]</scope>
    <source>
        <strain evidence="7 8">AGMB00274</strain>
    </source>
</reference>
<dbReference type="Gene3D" id="2.40.50.100">
    <property type="match status" value="1"/>
</dbReference>
<evidence type="ECO:0000259" key="6">
    <source>
        <dbReference type="Pfam" id="PF25973"/>
    </source>
</evidence>
<dbReference type="PANTHER" id="PTHR30097">
    <property type="entry name" value="CATION EFFLUX SYSTEM PROTEIN CUSB"/>
    <property type="match status" value="1"/>
</dbReference>
<feature type="domain" description="CusB-like beta-barrel" evidence="4">
    <location>
        <begin position="214"/>
        <end position="291"/>
    </location>
</feature>
<dbReference type="InterPro" id="IPR058627">
    <property type="entry name" value="MdtA-like_C"/>
</dbReference>
<feature type="domain" description="Multidrug resistance protein MdtA-like C-terminal permuted SH3" evidence="5">
    <location>
        <begin position="300"/>
        <end position="351"/>
    </location>
</feature>
<evidence type="ECO:0000256" key="3">
    <source>
        <dbReference type="SAM" id="Coils"/>
    </source>
</evidence>
<evidence type="ECO:0000313" key="7">
    <source>
        <dbReference type="EMBL" id="MCJ2380287.1"/>
    </source>
</evidence>
<evidence type="ECO:0000256" key="2">
    <source>
        <dbReference type="ARBA" id="ARBA00022448"/>
    </source>
</evidence>
<dbReference type="NCBIfam" id="TIGR01730">
    <property type="entry name" value="RND_mfp"/>
    <property type="match status" value="1"/>
</dbReference>
<dbReference type="InterPro" id="IPR006143">
    <property type="entry name" value="RND_pump_MFP"/>
</dbReference>
<evidence type="ECO:0000259" key="4">
    <source>
        <dbReference type="Pfam" id="PF25954"/>
    </source>
</evidence>
<dbReference type="InterPro" id="IPR058647">
    <property type="entry name" value="BSH_CzcB-like"/>
</dbReference>
<protein>
    <submittedName>
        <fullName evidence="7">Efflux RND transporter periplasmic adaptor subunit</fullName>
    </submittedName>
</protein>
<dbReference type="InterPro" id="IPR051909">
    <property type="entry name" value="MFP_Cation_Efflux"/>
</dbReference>
<evidence type="ECO:0000259" key="5">
    <source>
        <dbReference type="Pfam" id="PF25967"/>
    </source>
</evidence>
<dbReference type="InterPro" id="IPR058792">
    <property type="entry name" value="Beta-barrel_RND_2"/>
</dbReference>
<dbReference type="PANTHER" id="PTHR30097:SF4">
    <property type="entry name" value="SLR6042 PROTEIN"/>
    <property type="match status" value="1"/>
</dbReference>
<evidence type="ECO:0000313" key="8">
    <source>
        <dbReference type="Proteomes" id="UP001165444"/>
    </source>
</evidence>
<comment type="caution">
    <text evidence="7">The sequence shown here is derived from an EMBL/GenBank/DDBJ whole genome shotgun (WGS) entry which is preliminary data.</text>
</comment>
<evidence type="ECO:0000256" key="1">
    <source>
        <dbReference type="ARBA" id="ARBA00009477"/>
    </source>
</evidence>
<sequence>MKYQKLWVCLFVLPFVFSCTKNKKEEDESSPELFCLTDSLMQVVSLDTVSCQSLKRELLLNGRVDFDMDKVTPVYSMLSGDVMTVHAEIGDYVEKGSVLASIRSQEIANLTKERQAAEQQKRIAERNYQAAEEMFSSGMISERDRMEASRSLSDAEAELQRIHKLYDLYPTDQDTYYLLKAPVSGFITERNINVNRSIRPDQEEKLFTIAGLEKVWITADVYESDINKVKEKQPVRITTLAYKGMEFNGEIDCINHVLDQESKTMRIRIKLDNPQILLKPGMFANVYVTQQEDKLELPCIPASSVIFENGHQYVVTVSNQGLLQKQEISIYKQDQTNCFVEKGLKQGDILVNHNSLLVYNALK</sequence>
<dbReference type="Pfam" id="PF25954">
    <property type="entry name" value="Beta-barrel_RND_2"/>
    <property type="match status" value="1"/>
</dbReference>